<protein>
    <submittedName>
        <fullName evidence="6">TetR family transcriptional regulator</fullName>
    </submittedName>
</protein>
<dbReference type="RefSeq" id="WP_071082951.1">
    <property type="nucleotide sequence ID" value="NZ_MBLM01000047.1"/>
</dbReference>
<evidence type="ECO:0000256" key="1">
    <source>
        <dbReference type="ARBA" id="ARBA00023015"/>
    </source>
</evidence>
<dbReference type="SUPFAM" id="SSF46689">
    <property type="entry name" value="Homeodomain-like"/>
    <property type="match status" value="1"/>
</dbReference>
<dbReference type="AlphaFoldDB" id="A0A1S1R7Z3"/>
<dbReference type="OrthoDB" id="3827407at2"/>
<dbReference type="InterPro" id="IPR001647">
    <property type="entry name" value="HTH_TetR"/>
</dbReference>
<keyword evidence="1" id="KW-0805">Transcription regulation</keyword>
<evidence type="ECO:0000313" key="7">
    <source>
        <dbReference type="Proteomes" id="UP000179627"/>
    </source>
</evidence>
<evidence type="ECO:0000313" key="6">
    <source>
        <dbReference type="EMBL" id="OHV42300.1"/>
    </source>
</evidence>
<comment type="caution">
    <text evidence="6">The sequence shown here is derived from an EMBL/GenBank/DDBJ whole genome shotgun (WGS) entry which is preliminary data.</text>
</comment>
<dbReference type="Gene3D" id="1.10.357.10">
    <property type="entry name" value="Tetracycline Repressor, domain 2"/>
    <property type="match status" value="1"/>
</dbReference>
<keyword evidence="3" id="KW-0804">Transcription</keyword>
<evidence type="ECO:0000259" key="5">
    <source>
        <dbReference type="PROSITE" id="PS50977"/>
    </source>
</evidence>
<sequence>MERTLTAKGTATRERIVAGAAARIREHGVAATTLDDIRERTATSKSQLFHYFPGGREELLLAVARFEADRVLADQQPQLGALTSWEAWEGWREKVLARYRAQGRACPLGGLLTQVGRATPGAQAVVAELMARWEAELAAGVVAMQRGGFVDTGLDAAREAAALLAGLQGGVLMLITTGRLTYLQAALDVGLERLRRAGGERPVP</sequence>
<dbReference type="Pfam" id="PF00440">
    <property type="entry name" value="TetR_N"/>
    <property type="match status" value="1"/>
</dbReference>
<name>A0A1S1R7Z3_9ACTN</name>
<proteinExistence type="predicted"/>
<dbReference type="Proteomes" id="UP000179627">
    <property type="component" value="Unassembled WGS sequence"/>
</dbReference>
<accession>A0A1S1R7Z3</accession>
<dbReference type="InterPro" id="IPR009057">
    <property type="entry name" value="Homeodomain-like_sf"/>
</dbReference>
<gene>
    <name evidence="6" type="ORF">CC117_12015</name>
</gene>
<dbReference type="EMBL" id="MBLM01000047">
    <property type="protein sequence ID" value="OHV42300.1"/>
    <property type="molecule type" value="Genomic_DNA"/>
</dbReference>
<dbReference type="PANTHER" id="PTHR47506:SF1">
    <property type="entry name" value="HTH-TYPE TRANSCRIPTIONAL REGULATOR YJDC"/>
    <property type="match status" value="1"/>
</dbReference>
<evidence type="ECO:0000256" key="3">
    <source>
        <dbReference type="ARBA" id="ARBA00023163"/>
    </source>
</evidence>
<organism evidence="6 7">
    <name type="scientific">Parafrankia colletiae</name>
    <dbReference type="NCBI Taxonomy" id="573497"/>
    <lineage>
        <taxon>Bacteria</taxon>
        <taxon>Bacillati</taxon>
        <taxon>Actinomycetota</taxon>
        <taxon>Actinomycetes</taxon>
        <taxon>Frankiales</taxon>
        <taxon>Frankiaceae</taxon>
        <taxon>Parafrankia</taxon>
    </lineage>
</organism>
<feature type="domain" description="HTH tetR-type" evidence="5">
    <location>
        <begin position="10"/>
        <end position="70"/>
    </location>
</feature>
<keyword evidence="7" id="KW-1185">Reference proteome</keyword>
<reference evidence="7" key="1">
    <citation type="submission" date="2016-07" db="EMBL/GenBank/DDBJ databases">
        <title>Sequence Frankia sp. strain CcI1.17.</title>
        <authorList>
            <person name="Ghodhbane-Gtari F."/>
            <person name="Swanson E."/>
            <person name="Gueddou A."/>
            <person name="Morris K."/>
            <person name="Hezbri K."/>
            <person name="Ktari A."/>
            <person name="Nouioui I."/>
            <person name="Abebe-Akele F."/>
            <person name="Simpson S."/>
            <person name="Thomas K."/>
            <person name="Gtari M."/>
            <person name="Tisa L.S."/>
            <person name="Hurst S."/>
        </authorList>
    </citation>
    <scope>NUCLEOTIDE SEQUENCE [LARGE SCALE GENOMIC DNA]</scope>
    <source>
        <strain evidence="7">Cc1.17</strain>
    </source>
</reference>
<dbReference type="InterPro" id="IPR036271">
    <property type="entry name" value="Tet_transcr_reg_TetR-rel_C_sf"/>
</dbReference>
<dbReference type="PROSITE" id="PS50977">
    <property type="entry name" value="HTH_TETR_2"/>
    <property type="match status" value="1"/>
</dbReference>
<dbReference type="SUPFAM" id="SSF48498">
    <property type="entry name" value="Tetracyclin repressor-like, C-terminal domain"/>
    <property type="match status" value="1"/>
</dbReference>
<feature type="DNA-binding region" description="H-T-H motif" evidence="4">
    <location>
        <begin position="33"/>
        <end position="52"/>
    </location>
</feature>
<dbReference type="GO" id="GO:0003677">
    <property type="term" value="F:DNA binding"/>
    <property type="evidence" value="ECO:0007669"/>
    <property type="project" value="UniProtKB-UniRule"/>
</dbReference>
<dbReference type="PANTHER" id="PTHR47506">
    <property type="entry name" value="TRANSCRIPTIONAL REGULATORY PROTEIN"/>
    <property type="match status" value="1"/>
</dbReference>
<evidence type="ECO:0000256" key="2">
    <source>
        <dbReference type="ARBA" id="ARBA00023125"/>
    </source>
</evidence>
<evidence type="ECO:0000256" key="4">
    <source>
        <dbReference type="PROSITE-ProRule" id="PRU00335"/>
    </source>
</evidence>
<keyword evidence="2 4" id="KW-0238">DNA-binding</keyword>